<reference evidence="1 2" key="1">
    <citation type="submission" date="2019-02" db="EMBL/GenBank/DDBJ databases">
        <title>Deep-cultivation of Planctomycetes and their phenomic and genomic characterization uncovers novel biology.</title>
        <authorList>
            <person name="Wiegand S."/>
            <person name="Jogler M."/>
            <person name="Boedeker C."/>
            <person name="Pinto D."/>
            <person name="Vollmers J."/>
            <person name="Rivas-Marin E."/>
            <person name="Kohn T."/>
            <person name="Peeters S.H."/>
            <person name="Heuer A."/>
            <person name="Rast P."/>
            <person name="Oberbeckmann S."/>
            <person name="Bunk B."/>
            <person name="Jeske O."/>
            <person name="Meyerdierks A."/>
            <person name="Storesund J.E."/>
            <person name="Kallscheuer N."/>
            <person name="Luecker S."/>
            <person name="Lage O.M."/>
            <person name="Pohl T."/>
            <person name="Merkel B.J."/>
            <person name="Hornburger P."/>
            <person name="Mueller R.-W."/>
            <person name="Bruemmer F."/>
            <person name="Labrenz M."/>
            <person name="Spormann A.M."/>
            <person name="Op Den Camp H."/>
            <person name="Overmann J."/>
            <person name="Amann R."/>
            <person name="Jetten M.S.M."/>
            <person name="Mascher T."/>
            <person name="Medema M.H."/>
            <person name="Devos D.P."/>
            <person name="Kaster A.-K."/>
            <person name="Ovreas L."/>
            <person name="Rohde M."/>
            <person name="Galperin M.Y."/>
            <person name="Jogler C."/>
        </authorList>
    </citation>
    <scope>NUCLEOTIDE SEQUENCE [LARGE SCALE GENOMIC DNA]</scope>
    <source>
        <strain evidence="1 2">KOR34</strain>
    </source>
</reference>
<dbReference type="EMBL" id="SIHJ01000001">
    <property type="protein sequence ID" value="TWT36970.1"/>
    <property type="molecule type" value="Genomic_DNA"/>
</dbReference>
<protein>
    <submittedName>
        <fullName evidence="1">Uncharacterized protein</fullName>
    </submittedName>
</protein>
<organism evidence="1 2">
    <name type="scientific">Posidoniimonas corsicana</name>
    <dbReference type="NCBI Taxonomy" id="1938618"/>
    <lineage>
        <taxon>Bacteria</taxon>
        <taxon>Pseudomonadati</taxon>
        <taxon>Planctomycetota</taxon>
        <taxon>Planctomycetia</taxon>
        <taxon>Pirellulales</taxon>
        <taxon>Lacipirellulaceae</taxon>
        <taxon>Posidoniimonas</taxon>
    </lineage>
</organism>
<evidence type="ECO:0000313" key="2">
    <source>
        <dbReference type="Proteomes" id="UP000316714"/>
    </source>
</evidence>
<proteinExistence type="predicted"/>
<name>A0A5C5VG98_9BACT</name>
<gene>
    <name evidence="1" type="ORF">KOR34_19150</name>
</gene>
<accession>A0A5C5VG98</accession>
<dbReference type="Proteomes" id="UP000316714">
    <property type="component" value="Unassembled WGS sequence"/>
</dbReference>
<dbReference type="AlphaFoldDB" id="A0A5C5VG98"/>
<comment type="caution">
    <text evidence="1">The sequence shown here is derived from an EMBL/GenBank/DDBJ whole genome shotgun (WGS) entry which is preliminary data.</text>
</comment>
<sequence>MLCFSTPVLEFIVELLPFNADAPEDRLSPNLLPLEALQVDAELVFGERLVALLMAPSREVLVETRQGQAGAFRGLFDLLAGVLS</sequence>
<evidence type="ECO:0000313" key="1">
    <source>
        <dbReference type="EMBL" id="TWT36970.1"/>
    </source>
</evidence>
<dbReference type="RefSeq" id="WP_228714559.1">
    <property type="nucleotide sequence ID" value="NZ_SIHJ01000001.1"/>
</dbReference>
<keyword evidence="2" id="KW-1185">Reference proteome</keyword>